<dbReference type="Proteomes" id="UP000481583">
    <property type="component" value="Unassembled WGS sequence"/>
</dbReference>
<comment type="caution">
    <text evidence="1">The sequence shown here is derived from an EMBL/GenBank/DDBJ whole genome shotgun (WGS) entry which is preliminary data.</text>
</comment>
<evidence type="ECO:0000313" key="2">
    <source>
        <dbReference type="Proteomes" id="UP000481583"/>
    </source>
</evidence>
<dbReference type="EMBL" id="JAAKZV010000045">
    <property type="protein sequence ID" value="NGN64863.1"/>
    <property type="molecule type" value="Genomic_DNA"/>
</dbReference>
<dbReference type="RefSeq" id="WP_165236752.1">
    <property type="nucleotide sequence ID" value="NZ_JAAKZV010000045.1"/>
</dbReference>
<dbReference type="Gene3D" id="1.20.120.450">
    <property type="entry name" value="dinb family like domain"/>
    <property type="match status" value="1"/>
</dbReference>
<organism evidence="1 2">
    <name type="scientific">Streptomyces coryli</name>
    <dbReference type="NCBI Taxonomy" id="1128680"/>
    <lineage>
        <taxon>Bacteria</taxon>
        <taxon>Bacillati</taxon>
        <taxon>Actinomycetota</taxon>
        <taxon>Actinomycetes</taxon>
        <taxon>Kitasatosporales</taxon>
        <taxon>Streptomycetaceae</taxon>
        <taxon>Streptomyces</taxon>
    </lineage>
</organism>
<sequence>MTTLPDGRVIPPPHADERGTLESWLDFHRETLATKCSGLSDEQLRLASAEPSAMTLLGLVQHLAEIERNWLRRIFGGEQLSPVFGEDNADGFGLVPERGLDEALAAWREEIARGREAIAGASLTDAGHNVSEQEAGYLGDKGVSLRWILIHLIEEYARHNGHADLLRERIDGVAGT</sequence>
<dbReference type="InterPro" id="IPR034660">
    <property type="entry name" value="DinB/YfiT-like"/>
</dbReference>
<name>A0A6G4TYG5_9ACTN</name>
<protein>
    <submittedName>
        <fullName evidence="1">DinB family protein</fullName>
    </submittedName>
</protein>
<proteinExistence type="predicted"/>
<dbReference type="SUPFAM" id="SSF109854">
    <property type="entry name" value="DinB/YfiT-like putative metalloenzymes"/>
    <property type="match status" value="1"/>
</dbReference>
<reference evidence="1 2" key="1">
    <citation type="submission" date="2020-02" db="EMBL/GenBank/DDBJ databases">
        <title>Whole-genome analyses of novel actinobacteria.</title>
        <authorList>
            <person name="Sahin N."/>
        </authorList>
    </citation>
    <scope>NUCLEOTIDE SEQUENCE [LARGE SCALE GENOMIC DNA]</scope>
    <source>
        <strain evidence="1 2">A7024</strain>
    </source>
</reference>
<accession>A0A6G4TYG5</accession>
<dbReference type="AlphaFoldDB" id="A0A6G4TYG5"/>
<gene>
    <name evidence="1" type="ORF">G5C51_13275</name>
</gene>
<evidence type="ECO:0000313" key="1">
    <source>
        <dbReference type="EMBL" id="NGN64863.1"/>
    </source>
</evidence>
<keyword evidence="2" id="KW-1185">Reference proteome</keyword>
<dbReference type="Pfam" id="PF04978">
    <property type="entry name" value="MST"/>
    <property type="match status" value="1"/>
</dbReference>
<dbReference type="InterPro" id="IPR007061">
    <property type="entry name" value="MST-like"/>
</dbReference>